<dbReference type="SUPFAM" id="SSF53383">
    <property type="entry name" value="PLP-dependent transferases"/>
    <property type="match status" value="1"/>
</dbReference>
<dbReference type="STRING" id="273121.WS2048"/>
<organism evidence="8">
    <name type="scientific">Wolinella succinogenes (strain ATCC 29543 / DSM 1740 / CCUG 13145 / JCM 31913 / LMG 7466 / NCTC 11488 / FDC 602W)</name>
    <name type="common">Vibrio succinogenes</name>
    <dbReference type="NCBI Taxonomy" id="273121"/>
    <lineage>
        <taxon>Bacteria</taxon>
        <taxon>Pseudomonadati</taxon>
        <taxon>Campylobacterota</taxon>
        <taxon>Epsilonproteobacteria</taxon>
        <taxon>Campylobacterales</taxon>
        <taxon>Helicobacteraceae</taxon>
        <taxon>Wolinella</taxon>
    </lineage>
</organism>
<dbReference type="InterPro" id="IPR015424">
    <property type="entry name" value="PyrdxlP-dep_Trfase"/>
</dbReference>
<dbReference type="Gene3D" id="3.40.640.10">
    <property type="entry name" value="Type I PLP-dependent aspartate aminotransferase-like (Major domain)"/>
    <property type="match status" value="1"/>
</dbReference>
<dbReference type="Gene3D" id="3.90.1150.10">
    <property type="entry name" value="Aspartate Aminotransferase, domain 1"/>
    <property type="match status" value="1"/>
</dbReference>
<reference evidence="7 8" key="1">
    <citation type="journal article" date="2003" name="Proc. Natl. Acad. Sci. U.S.A.">
        <title>Complete genome sequence and analysis of Wolinella succinogenes.</title>
        <authorList>
            <person name="Baar C."/>
            <person name="Eppinger M."/>
            <person name="Raddatz G."/>
            <person name="Simon JM."/>
            <person name="Lanz C."/>
            <person name="Klimmek O."/>
            <person name="Nandakumar R."/>
            <person name="Gross R."/>
            <person name="Rosinus A."/>
            <person name="Keller H."/>
            <person name="Jagtap P."/>
            <person name="Linke B."/>
            <person name="Meyer F."/>
            <person name="Lederer H."/>
            <person name="Schuster S.C."/>
        </authorList>
    </citation>
    <scope>NUCLEOTIDE SEQUENCE [LARGE SCALE GENOMIC DNA]</scope>
    <source>
        <strain evidence="8">ATCC 29543 / DSM 1740 / CCUG 13145 / JCM 31913 / LMG 7466 / NCTC 11488 / FDC 602W</strain>
    </source>
</reference>
<dbReference type="InterPro" id="IPR004839">
    <property type="entry name" value="Aminotransferase_I/II_large"/>
</dbReference>
<evidence type="ECO:0000256" key="3">
    <source>
        <dbReference type="ARBA" id="ARBA00022679"/>
    </source>
</evidence>
<evidence type="ECO:0000313" key="8">
    <source>
        <dbReference type="Proteomes" id="UP000000422"/>
    </source>
</evidence>
<accession>Q7M7W2</accession>
<keyword evidence="8" id="KW-1185">Reference proteome</keyword>
<dbReference type="HOGENOM" id="CLU_015846_11_2_7"/>
<protein>
    <submittedName>
        <fullName evidence="7">7-KETO-8-AMINOPELARGONIC ACID SYNTHETASE PUTATIVE 8-AMINO-7-OXONONANOATE SYNTHASE</fullName>
    </submittedName>
</protein>
<keyword evidence="3" id="KW-0808">Transferase</keyword>
<dbReference type="KEGG" id="wsu:WS2048"/>
<evidence type="ECO:0000256" key="2">
    <source>
        <dbReference type="ARBA" id="ARBA00010008"/>
    </source>
</evidence>
<dbReference type="PANTHER" id="PTHR13693">
    <property type="entry name" value="CLASS II AMINOTRANSFERASE/8-AMINO-7-OXONONANOATE SYNTHASE"/>
    <property type="match status" value="1"/>
</dbReference>
<dbReference type="AlphaFoldDB" id="Q7M7W2"/>
<dbReference type="EMBL" id="BX571662">
    <property type="protein sequence ID" value="CAE11048.1"/>
    <property type="molecule type" value="Genomic_DNA"/>
</dbReference>
<dbReference type="Pfam" id="PF00155">
    <property type="entry name" value="Aminotran_1_2"/>
    <property type="match status" value="1"/>
</dbReference>
<sequence>MYEKELAALESSHRLRRRVLWDERLVDFASNDYLGLSSKSNLLELAHKRVKKLSHHSPKASLLVNGYSPLHAEFEEILCYFNGFESGLLLGSGFLANLALIESLVRPKDILFMDSDYHASGKLAAKLLGDRVIFFDHNDPNHLLELIEKHRPQGRMIIAIEGIYSMSGAVAKKEFAQIADFYGALLIVDEAHSSGTLGDHLLGYFDYHALPRAPHYVKMGTLSKAYASYGAYILASKEIISFLENRAKSVIYTTALSLLDTALALENFLYIQEHKERLSQKLQERQDIASSMLGVTLSSPILAYPIPSTPRLLEVAKKLEAAGYLVGAIRKPTVETPILRVILRCSNKKSQVTHLCEKILEYSERES</sequence>
<dbReference type="RefSeq" id="WP_011139830.1">
    <property type="nucleotide sequence ID" value="NC_005090.1"/>
</dbReference>
<evidence type="ECO:0000259" key="6">
    <source>
        <dbReference type="Pfam" id="PF00155"/>
    </source>
</evidence>
<dbReference type="InterPro" id="IPR050087">
    <property type="entry name" value="AON_synthase_class-II"/>
</dbReference>
<name>Q7M7W2_WOLSU</name>
<comment type="similarity">
    <text evidence="2">Belongs to the class-II pyridoxal-phosphate-dependent aminotransferase family. BioF subfamily.</text>
</comment>
<evidence type="ECO:0000256" key="4">
    <source>
        <dbReference type="ARBA" id="ARBA00022898"/>
    </source>
</evidence>
<dbReference type="Proteomes" id="UP000000422">
    <property type="component" value="Chromosome"/>
</dbReference>
<comment type="cofactor">
    <cofactor evidence="1 5">
        <name>pyridoxal 5'-phosphate</name>
        <dbReference type="ChEBI" id="CHEBI:597326"/>
    </cofactor>
</comment>
<evidence type="ECO:0000256" key="1">
    <source>
        <dbReference type="ARBA" id="ARBA00001933"/>
    </source>
</evidence>
<dbReference type="GO" id="GO:0016740">
    <property type="term" value="F:transferase activity"/>
    <property type="evidence" value="ECO:0007669"/>
    <property type="project" value="UniProtKB-KW"/>
</dbReference>
<dbReference type="InterPro" id="IPR015422">
    <property type="entry name" value="PyrdxlP-dep_Trfase_small"/>
</dbReference>
<dbReference type="PROSITE" id="PS00599">
    <property type="entry name" value="AA_TRANSFER_CLASS_2"/>
    <property type="match status" value="1"/>
</dbReference>
<proteinExistence type="inferred from homology"/>
<dbReference type="InterPro" id="IPR015421">
    <property type="entry name" value="PyrdxlP-dep_Trfase_major"/>
</dbReference>
<evidence type="ECO:0000256" key="5">
    <source>
        <dbReference type="RuleBase" id="RU003693"/>
    </source>
</evidence>
<evidence type="ECO:0000313" key="7">
    <source>
        <dbReference type="EMBL" id="CAE11048.1"/>
    </source>
</evidence>
<dbReference type="InterPro" id="IPR001917">
    <property type="entry name" value="Aminotrans_II_pyridoxalP_BS"/>
</dbReference>
<gene>
    <name evidence="7" type="primary">BIOF</name>
    <name evidence="7" type="ordered locus">WS2048</name>
</gene>
<dbReference type="GO" id="GO:0030170">
    <property type="term" value="F:pyridoxal phosphate binding"/>
    <property type="evidence" value="ECO:0007669"/>
    <property type="project" value="InterPro"/>
</dbReference>
<dbReference type="eggNOG" id="COG0156">
    <property type="taxonomic scope" value="Bacteria"/>
</dbReference>
<keyword evidence="4 5" id="KW-0663">Pyridoxal phosphate</keyword>
<dbReference type="PANTHER" id="PTHR13693:SF77">
    <property type="entry name" value="8-AMINO-7-OXONONANOATE SYNTHASE"/>
    <property type="match status" value="1"/>
</dbReference>
<feature type="domain" description="Aminotransferase class I/classII large" evidence="6">
    <location>
        <begin position="25"/>
        <end position="359"/>
    </location>
</feature>